<dbReference type="EMBL" id="CAJOBA010038889">
    <property type="protein sequence ID" value="CAF4068641.1"/>
    <property type="molecule type" value="Genomic_DNA"/>
</dbReference>
<dbReference type="AlphaFoldDB" id="A0A815FM94"/>
<dbReference type="InterPro" id="IPR051704">
    <property type="entry name" value="FAD_aromatic-hydroxylase"/>
</dbReference>
<reference evidence="4" key="1">
    <citation type="submission" date="2021-02" db="EMBL/GenBank/DDBJ databases">
        <authorList>
            <person name="Nowell W R."/>
        </authorList>
    </citation>
    <scope>NUCLEOTIDE SEQUENCE</scope>
</reference>
<dbReference type="InterPro" id="IPR002938">
    <property type="entry name" value="FAD-bd"/>
</dbReference>
<dbReference type="EMBL" id="CAJNOQ010013717">
    <property type="protein sequence ID" value="CAF1327365.1"/>
    <property type="molecule type" value="Genomic_DNA"/>
</dbReference>
<dbReference type="Proteomes" id="UP000663829">
    <property type="component" value="Unassembled WGS sequence"/>
</dbReference>
<evidence type="ECO:0000313" key="6">
    <source>
        <dbReference type="EMBL" id="CAF4178084.1"/>
    </source>
</evidence>
<evidence type="ECO:0000313" key="7">
    <source>
        <dbReference type="Proteomes" id="UP000663829"/>
    </source>
</evidence>
<dbReference type="GO" id="GO:0071949">
    <property type="term" value="F:FAD binding"/>
    <property type="evidence" value="ECO:0007669"/>
    <property type="project" value="InterPro"/>
</dbReference>
<dbReference type="Proteomes" id="UP000681722">
    <property type="component" value="Unassembled WGS sequence"/>
</dbReference>
<protein>
    <recommendedName>
        <fullName evidence="2">FAD-binding domain-containing protein</fullName>
    </recommendedName>
</protein>
<dbReference type="Gene3D" id="3.30.9.10">
    <property type="entry name" value="D-Amino Acid Oxidase, subunit A, domain 2"/>
    <property type="match status" value="1"/>
</dbReference>
<dbReference type="EMBL" id="CAJOBC010051107">
    <property type="protein sequence ID" value="CAF4178084.1"/>
    <property type="molecule type" value="Genomic_DNA"/>
</dbReference>
<name>A0A815FM94_9BILA</name>
<evidence type="ECO:0000313" key="4">
    <source>
        <dbReference type="EMBL" id="CAF1327365.1"/>
    </source>
</evidence>
<dbReference type="InterPro" id="IPR036188">
    <property type="entry name" value="FAD/NAD-bd_sf"/>
</dbReference>
<organism evidence="4 7">
    <name type="scientific">Didymodactylos carnosus</name>
    <dbReference type="NCBI Taxonomy" id="1234261"/>
    <lineage>
        <taxon>Eukaryota</taxon>
        <taxon>Metazoa</taxon>
        <taxon>Spiralia</taxon>
        <taxon>Gnathifera</taxon>
        <taxon>Rotifera</taxon>
        <taxon>Eurotatoria</taxon>
        <taxon>Bdelloidea</taxon>
        <taxon>Philodinida</taxon>
        <taxon>Philodinidae</taxon>
        <taxon>Didymodactylos</taxon>
    </lineage>
</organism>
<keyword evidence="1" id="KW-0472">Membrane</keyword>
<evidence type="ECO:0000259" key="2">
    <source>
        <dbReference type="Pfam" id="PF01494"/>
    </source>
</evidence>
<keyword evidence="1" id="KW-0812">Transmembrane</keyword>
<keyword evidence="7" id="KW-1185">Reference proteome</keyword>
<dbReference type="SUPFAM" id="SSF51905">
    <property type="entry name" value="FAD/NAD(P)-binding domain"/>
    <property type="match status" value="1"/>
</dbReference>
<dbReference type="Pfam" id="PF01494">
    <property type="entry name" value="FAD_binding_3"/>
    <property type="match status" value="1"/>
</dbReference>
<evidence type="ECO:0000256" key="1">
    <source>
        <dbReference type="SAM" id="Phobius"/>
    </source>
</evidence>
<dbReference type="PANTHER" id="PTHR46865:SF2">
    <property type="entry name" value="MONOOXYGENASE"/>
    <property type="match status" value="1"/>
</dbReference>
<evidence type="ECO:0000313" key="3">
    <source>
        <dbReference type="EMBL" id="CAF1262164.1"/>
    </source>
</evidence>
<gene>
    <name evidence="4" type="ORF">GPM918_LOCUS29773</name>
    <name evidence="3" type="ORF">OVA965_LOCUS26782</name>
    <name evidence="6" type="ORF">SRO942_LOCUS30365</name>
    <name evidence="5" type="ORF">TMI583_LOCUS27523</name>
</gene>
<accession>A0A815FM94</accession>
<dbReference type="Gene3D" id="3.50.50.60">
    <property type="entry name" value="FAD/NAD(P)-binding domain"/>
    <property type="match status" value="1"/>
</dbReference>
<feature type="domain" description="FAD-binding" evidence="2">
    <location>
        <begin position="21"/>
        <end position="347"/>
    </location>
</feature>
<dbReference type="Proteomes" id="UP000682733">
    <property type="component" value="Unassembled WGS sequence"/>
</dbReference>
<dbReference type="PRINTS" id="PR00420">
    <property type="entry name" value="RNGMNOXGNASE"/>
</dbReference>
<keyword evidence="1" id="KW-1133">Transmembrane helix</keyword>
<dbReference type="EMBL" id="CAJNOK010017334">
    <property type="protein sequence ID" value="CAF1262164.1"/>
    <property type="molecule type" value="Genomic_DNA"/>
</dbReference>
<dbReference type="PANTHER" id="PTHR46865">
    <property type="entry name" value="OXIDOREDUCTASE-RELATED"/>
    <property type="match status" value="1"/>
</dbReference>
<dbReference type="OrthoDB" id="1678617at2759"/>
<dbReference type="Proteomes" id="UP000677228">
    <property type="component" value="Unassembled WGS sequence"/>
</dbReference>
<proteinExistence type="predicted"/>
<feature type="transmembrane region" description="Helical" evidence="1">
    <location>
        <begin position="20"/>
        <end position="38"/>
    </location>
</feature>
<comment type="caution">
    <text evidence="4">The sequence shown here is derived from an EMBL/GenBank/DDBJ whole genome shotgun (WGS) entry which is preliminary data.</text>
</comment>
<sequence length="417" mass="46934">MHFTLLRRSLSNLKGPGKNYNILVVGGGIAGPALAFFLHRYGMKPVVVERAPELRLSGQWVDLQAEGKEVAWRMGIESKVREKITEEQGTHIVDSAGRPQASFDVNSFGERGFVEELEIRRPELSNILYEQIRNDVEYVFGDSPQAIDDRGDKLQVKFANGNLREFDLVVGADGIHSKIRRLVFGDESLISYADLYAAYFDIPRTDSDGSWVRFYSAPGGRSVALRPYSQNRTQVYLCFRSKERGYENLDVDMQKRLIQKLFADVGFEAPRILRELPNLDDFYFDSVGQVKTDRWSKGRVTLVGDAGYCPSPLTGMGASVALVGAYILAGELSRHQDYNEAFKQYETWMRPYVTKAQKIIPGSVRLALPNTRTAIILRNAILGFVFRPAITRFITKLITSKAPQKSVLPNYEAVSTP</sequence>
<evidence type="ECO:0000313" key="5">
    <source>
        <dbReference type="EMBL" id="CAF4068641.1"/>
    </source>
</evidence>